<reference evidence="6 7" key="1">
    <citation type="journal article" date="2012" name="J. Bacteriol.">
        <title>Genome Sequence of the Bacteriocin-Producing Strain Lactococcus garvieae DCC43.</title>
        <authorList>
            <person name="Gabrielsen C."/>
            <person name="Brede D.A."/>
            <person name="Hernandez P.E."/>
            <person name="Nes I.F."/>
            <person name="Diep D.B."/>
        </authorList>
    </citation>
    <scope>NUCLEOTIDE SEQUENCE [LARGE SCALE GENOMIC DNA]</scope>
    <source>
        <strain evidence="6 7">DCC43</strain>
    </source>
</reference>
<evidence type="ECO:0000256" key="1">
    <source>
        <dbReference type="ARBA" id="ARBA00011900"/>
    </source>
</evidence>
<dbReference type="GO" id="GO:0006298">
    <property type="term" value="P:mismatch repair"/>
    <property type="evidence" value="ECO:0007669"/>
    <property type="project" value="TreeGrafter"/>
</dbReference>
<dbReference type="PRINTS" id="PR00505">
    <property type="entry name" value="D12N6MTFRASE"/>
</dbReference>
<dbReference type="AlphaFoldDB" id="K2PQ99"/>
<dbReference type="GO" id="GO:0032259">
    <property type="term" value="P:methylation"/>
    <property type="evidence" value="ECO:0007669"/>
    <property type="project" value="UniProtKB-KW"/>
</dbReference>
<dbReference type="InterPro" id="IPR012327">
    <property type="entry name" value="MeTrfase_D12"/>
</dbReference>
<evidence type="ECO:0000256" key="4">
    <source>
        <dbReference type="ARBA" id="ARBA00022691"/>
    </source>
</evidence>
<dbReference type="PROSITE" id="PS00092">
    <property type="entry name" value="N6_MTASE"/>
    <property type="match status" value="1"/>
</dbReference>
<dbReference type="PANTHER" id="PTHR30481:SF3">
    <property type="entry name" value="DNA ADENINE METHYLASE"/>
    <property type="match status" value="1"/>
</dbReference>
<gene>
    <name evidence="6" type="ORF">C426_0063</name>
</gene>
<dbReference type="PANTHER" id="PTHR30481">
    <property type="entry name" value="DNA ADENINE METHYLASE"/>
    <property type="match status" value="1"/>
</dbReference>
<evidence type="ECO:0000256" key="3">
    <source>
        <dbReference type="ARBA" id="ARBA00022679"/>
    </source>
</evidence>
<dbReference type="Proteomes" id="UP000006787">
    <property type="component" value="Unassembled WGS sequence"/>
</dbReference>
<dbReference type="Pfam" id="PF02086">
    <property type="entry name" value="MethyltransfD12"/>
    <property type="match status" value="2"/>
</dbReference>
<accession>K2PQ99</accession>
<keyword evidence="4" id="KW-0949">S-adenosyl-L-methionine</keyword>
<organism evidence="6 7">
    <name type="scientific">Lactococcus garvieae DCC43</name>
    <dbReference type="NCBI Taxonomy" id="1231377"/>
    <lineage>
        <taxon>Bacteria</taxon>
        <taxon>Bacillati</taxon>
        <taxon>Bacillota</taxon>
        <taxon>Bacilli</taxon>
        <taxon>Lactobacillales</taxon>
        <taxon>Streptococcaceae</taxon>
        <taxon>Lactococcus</taxon>
    </lineage>
</organism>
<dbReference type="InterPro" id="IPR029063">
    <property type="entry name" value="SAM-dependent_MTases_sf"/>
</dbReference>
<dbReference type="GO" id="GO:0009307">
    <property type="term" value="P:DNA restriction-modification system"/>
    <property type="evidence" value="ECO:0007669"/>
    <property type="project" value="InterPro"/>
</dbReference>
<evidence type="ECO:0000256" key="2">
    <source>
        <dbReference type="ARBA" id="ARBA00022603"/>
    </source>
</evidence>
<evidence type="ECO:0000313" key="7">
    <source>
        <dbReference type="Proteomes" id="UP000006787"/>
    </source>
</evidence>
<dbReference type="PATRIC" id="fig|1231377.3.peg.62"/>
<dbReference type="REBASE" id="57344">
    <property type="entry name" value="M.Lga43ORF63P"/>
</dbReference>
<dbReference type="InterPro" id="IPR002052">
    <property type="entry name" value="DNA_methylase_N6_adenine_CS"/>
</dbReference>
<proteinExistence type="predicted"/>
<dbReference type="SUPFAM" id="SSF53335">
    <property type="entry name" value="S-adenosyl-L-methionine-dependent methyltransferases"/>
    <property type="match status" value="1"/>
</dbReference>
<dbReference type="GO" id="GO:1904047">
    <property type="term" value="F:S-adenosyl-L-methionine binding"/>
    <property type="evidence" value="ECO:0007669"/>
    <property type="project" value="TreeGrafter"/>
</dbReference>
<keyword evidence="3 6" id="KW-0808">Transferase</keyword>
<dbReference type="EC" id="2.1.1.72" evidence="1"/>
<dbReference type="GO" id="GO:0043565">
    <property type="term" value="F:sequence-specific DNA binding"/>
    <property type="evidence" value="ECO:0007669"/>
    <property type="project" value="TreeGrafter"/>
</dbReference>
<comment type="catalytic activity">
    <reaction evidence="5">
        <text>a 2'-deoxyadenosine in DNA + S-adenosyl-L-methionine = an N(6)-methyl-2'-deoxyadenosine in DNA + S-adenosyl-L-homocysteine + H(+)</text>
        <dbReference type="Rhea" id="RHEA:15197"/>
        <dbReference type="Rhea" id="RHEA-COMP:12418"/>
        <dbReference type="Rhea" id="RHEA-COMP:12419"/>
        <dbReference type="ChEBI" id="CHEBI:15378"/>
        <dbReference type="ChEBI" id="CHEBI:57856"/>
        <dbReference type="ChEBI" id="CHEBI:59789"/>
        <dbReference type="ChEBI" id="CHEBI:90615"/>
        <dbReference type="ChEBI" id="CHEBI:90616"/>
        <dbReference type="EC" id="2.1.1.72"/>
    </reaction>
</comment>
<dbReference type="EMBL" id="AMQS01000001">
    <property type="protein sequence ID" value="EKF52489.1"/>
    <property type="molecule type" value="Genomic_DNA"/>
</dbReference>
<keyword evidence="2 6" id="KW-0489">Methyltransferase</keyword>
<dbReference type="eggNOG" id="COG0338">
    <property type="taxonomic scope" value="Bacteria"/>
</dbReference>
<evidence type="ECO:0000313" key="6">
    <source>
        <dbReference type="EMBL" id="EKF52489.1"/>
    </source>
</evidence>
<evidence type="ECO:0000256" key="5">
    <source>
        <dbReference type="ARBA" id="ARBA00047942"/>
    </source>
</evidence>
<dbReference type="RefSeq" id="WP_003134457.1">
    <property type="nucleotide sequence ID" value="NZ_AMQS01000001.1"/>
</dbReference>
<sequence length="381" mass="45384">MKPYLKWAGGKEGELKEIVPRLPEKIDRYFEPFVGGGAVFLDLAERKTAKEYFINDISKELMGLYSYIKHQDSYFFETISLLNSAWLEVDELLKDKETELTNYYYSYKKTGNQDKLEKNIFRFLWRNGSNLPSLLDERIAYDPQILKELLDSIVINKYIRTVDTEKKKGEVSKEVLMDIILSSFKGAVYTYFRVIYNKALKKDKDISEQLFISSFYFMREFSFSGMFRFNADGNFNVPYGGVSYNKKTLNEKIERMQSEETQNIFNDTQLYCEDFDSFLSKFDFNENDFLFLDPPYDTEFSNYNNIDFKENDQVRLRNKLVTLSSKFMMIIKNTKFIYDLYKDTDFHIEAFDKNYQVSFQNRNDKKVTHLVITNYKKKKQE</sequence>
<comment type="caution">
    <text evidence="6">The sequence shown here is derived from an EMBL/GenBank/DDBJ whole genome shotgun (WGS) entry which is preliminary data.</text>
</comment>
<dbReference type="GO" id="GO:0009007">
    <property type="term" value="F:site-specific DNA-methyltransferase (adenine-specific) activity"/>
    <property type="evidence" value="ECO:0007669"/>
    <property type="project" value="UniProtKB-EC"/>
</dbReference>
<dbReference type="Gene3D" id="3.40.50.150">
    <property type="entry name" value="Vaccinia Virus protein VP39"/>
    <property type="match status" value="2"/>
</dbReference>
<protein>
    <recommendedName>
        <fullName evidence="1">site-specific DNA-methyltransferase (adenine-specific)</fullName>
        <ecNumber evidence="1">2.1.1.72</ecNumber>
    </recommendedName>
</protein>
<name>K2PQ99_9LACT</name>